<dbReference type="Proteomes" id="UP001211907">
    <property type="component" value="Unassembled WGS sequence"/>
</dbReference>
<organism evidence="7 8">
    <name type="scientific">Physocladia obscura</name>
    <dbReference type="NCBI Taxonomy" id="109957"/>
    <lineage>
        <taxon>Eukaryota</taxon>
        <taxon>Fungi</taxon>
        <taxon>Fungi incertae sedis</taxon>
        <taxon>Chytridiomycota</taxon>
        <taxon>Chytridiomycota incertae sedis</taxon>
        <taxon>Chytridiomycetes</taxon>
        <taxon>Chytridiales</taxon>
        <taxon>Chytriomycetaceae</taxon>
        <taxon>Physocladia</taxon>
    </lineage>
</organism>
<keyword evidence="3 5" id="KW-0396">Initiation factor</keyword>
<dbReference type="InterPro" id="IPR045237">
    <property type="entry name" value="COPS7/eIF3m"/>
</dbReference>
<comment type="similarity">
    <text evidence="1">Belongs to the CSN7/EIF3M family. CSN7 subfamily.</text>
</comment>
<dbReference type="HAMAP" id="MF_03012">
    <property type="entry name" value="eIF3m"/>
    <property type="match status" value="1"/>
</dbReference>
<dbReference type="GO" id="GO:0001732">
    <property type="term" value="P:formation of cytoplasmic translation initiation complex"/>
    <property type="evidence" value="ECO:0007669"/>
    <property type="project" value="UniProtKB-UniRule"/>
</dbReference>
<dbReference type="PANTHER" id="PTHR15350">
    <property type="entry name" value="COP9 SIGNALOSOME COMPLEX SUBUNIT 7/DENDRITIC CELL PROTEIN GA17"/>
    <property type="match status" value="1"/>
</dbReference>
<dbReference type="PROSITE" id="PS50250">
    <property type="entry name" value="PCI"/>
    <property type="match status" value="1"/>
</dbReference>
<dbReference type="GO" id="GO:0016282">
    <property type="term" value="C:eukaryotic 43S preinitiation complex"/>
    <property type="evidence" value="ECO:0007669"/>
    <property type="project" value="UniProtKB-UniRule"/>
</dbReference>
<evidence type="ECO:0000259" key="6">
    <source>
        <dbReference type="PROSITE" id="PS50250"/>
    </source>
</evidence>
<feature type="domain" description="PCI" evidence="6">
    <location>
        <begin position="180"/>
        <end position="347"/>
    </location>
</feature>
<dbReference type="InterPro" id="IPR036390">
    <property type="entry name" value="WH_DNA-bd_sf"/>
</dbReference>
<evidence type="ECO:0000256" key="5">
    <source>
        <dbReference type="HAMAP-Rule" id="MF_03012"/>
    </source>
</evidence>
<protein>
    <recommendedName>
        <fullName evidence="5">Eukaryotic translation initiation factor 3 subunit M</fullName>
        <shortName evidence="5">eIF3m</shortName>
    </recommendedName>
</protein>
<comment type="function">
    <text evidence="5">Component of the eukaryotic translation initiation factor 3 (eIF-3) complex, which is involved in protein synthesis of a specialized repertoire of mRNAs and, together with other initiation factors, stimulates binding of mRNA and methionyl-tRNAi to the 40S ribosome. The eIF-3 complex specifically targets and initiates translation of a subset of mRNAs involved in cell proliferation.</text>
</comment>
<evidence type="ECO:0000313" key="8">
    <source>
        <dbReference type="Proteomes" id="UP001211907"/>
    </source>
</evidence>
<dbReference type="GO" id="GO:0003743">
    <property type="term" value="F:translation initiation factor activity"/>
    <property type="evidence" value="ECO:0007669"/>
    <property type="project" value="UniProtKB-UniRule"/>
</dbReference>
<evidence type="ECO:0000256" key="4">
    <source>
        <dbReference type="ARBA" id="ARBA00022917"/>
    </source>
</evidence>
<dbReference type="SUPFAM" id="SSF46785">
    <property type="entry name" value="Winged helix' DNA-binding domain"/>
    <property type="match status" value="1"/>
</dbReference>
<dbReference type="Pfam" id="PF18005">
    <property type="entry name" value="eIF3m_C_helix"/>
    <property type="match status" value="1"/>
</dbReference>
<dbReference type="GO" id="GO:0071541">
    <property type="term" value="C:eukaryotic translation initiation factor 3 complex, eIF3m"/>
    <property type="evidence" value="ECO:0007669"/>
    <property type="project" value="UniProtKB-UniRule"/>
</dbReference>
<sequence length="388" mass="42755">MAAVSFFPVEETSKLAALMGVEAEVQTLLDAQNYDKVYSLFAKKSGALLTQGDYAANPKDLEKVYNLLIAIVSQAKQDDLPDLVPAIVAPLLTDDATNLPIQKLQVLSNLFNSLDAASHIRYLVFVAVVQLAYKADEIDVILPTLPLLNSYFTAWGVEQDEERSLILLLSEVLADKFPAQAYEYLLQYLRTFPSKPFPKQVQETAAQAVETALTLPAVTNFVDLARLAPVASLKSSHANLLSLVQIFVDGNVSAFDKFLSEHPKFLSEHPSFDESALRTKIRLLTLATLAYPFVDVADGLSFANVAKALNVDLVDVEEWVVTAIRSGLIDGRIDQVNKVVRVSRATQRVFGPEQWNMLEERLSSWSDNLKHILQVLHNAKTAVGQASA</sequence>
<dbReference type="InterPro" id="IPR040750">
    <property type="entry name" value="eIF3m_C_helix"/>
</dbReference>
<dbReference type="InterPro" id="IPR027528">
    <property type="entry name" value="eIF3m"/>
</dbReference>
<accession>A0AAD5T819</accession>
<gene>
    <name evidence="7" type="ORF">HK100_006167</name>
</gene>
<comment type="subcellular location">
    <subcellularLocation>
        <location evidence="5">Cytoplasm</location>
    </subcellularLocation>
</comment>
<proteinExistence type="inferred from homology"/>
<comment type="caution">
    <text evidence="7">The sequence shown here is derived from an EMBL/GenBank/DDBJ whole genome shotgun (WGS) entry which is preliminary data.</text>
</comment>
<dbReference type="GO" id="GO:0033290">
    <property type="term" value="C:eukaryotic 48S preinitiation complex"/>
    <property type="evidence" value="ECO:0007669"/>
    <property type="project" value="UniProtKB-UniRule"/>
</dbReference>
<dbReference type="Pfam" id="PF01399">
    <property type="entry name" value="PCI"/>
    <property type="match status" value="1"/>
</dbReference>
<evidence type="ECO:0000256" key="3">
    <source>
        <dbReference type="ARBA" id="ARBA00022540"/>
    </source>
</evidence>
<keyword evidence="4 5" id="KW-0648">Protein biosynthesis</keyword>
<keyword evidence="2 5" id="KW-0963">Cytoplasm</keyword>
<dbReference type="PANTHER" id="PTHR15350:SF2">
    <property type="entry name" value="EUKARYOTIC TRANSLATION INITIATION FACTOR 3 SUBUNIT M"/>
    <property type="match status" value="1"/>
</dbReference>
<reference evidence="7" key="1">
    <citation type="submission" date="2020-05" db="EMBL/GenBank/DDBJ databases">
        <title>Phylogenomic resolution of chytrid fungi.</title>
        <authorList>
            <person name="Stajich J.E."/>
            <person name="Amses K."/>
            <person name="Simmons R."/>
            <person name="Seto K."/>
            <person name="Myers J."/>
            <person name="Bonds A."/>
            <person name="Quandt C.A."/>
            <person name="Barry K."/>
            <person name="Liu P."/>
            <person name="Grigoriev I."/>
            <person name="Longcore J.E."/>
            <person name="James T.Y."/>
        </authorList>
    </citation>
    <scope>NUCLEOTIDE SEQUENCE</scope>
    <source>
        <strain evidence="7">JEL0513</strain>
    </source>
</reference>
<name>A0AAD5T819_9FUNG</name>
<dbReference type="EMBL" id="JADGJH010000287">
    <property type="protein sequence ID" value="KAJ3131621.1"/>
    <property type="molecule type" value="Genomic_DNA"/>
</dbReference>
<dbReference type="AlphaFoldDB" id="A0AAD5T819"/>
<comment type="similarity">
    <text evidence="5">Belongs to the eIF-3 subunit M family.</text>
</comment>
<evidence type="ECO:0000313" key="7">
    <source>
        <dbReference type="EMBL" id="KAJ3131621.1"/>
    </source>
</evidence>
<keyword evidence="8" id="KW-1185">Reference proteome</keyword>
<evidence type="ECO:0000256" key="1">
    <source>
        <dbReference type="ARBA" id="ARBA00008482"/>
    </source>
</evidence>
<dbReference type="SMART" id="SM00088">
    <property type="entry name" value="PINT"/>
    <property type="match status" value="1"/>
</dbReference>
<evidence type="ECO:0000256" key="2">
    <source>
        <dbReference type="ARBA" id="ARBA00022490"/>
    </source>
</evidence>
<dbReference type="InterPro" id="IPR000717">
    <property type="entry name" value="PCI_dom"/>
</dbReference>
<comment type="subunit">
    <text evidence="5">Component of the eukaryotic translation initiation factor 3 (eIF-3) complex.</text>
</comment>